<protein>
    <recommendedName>
        <fullName evidence="7">Ribosomal protein/NADH dehydrogenase domain-containing protein</fullName>
    </recommendedName>
</protein>
<name>B3RUH0_TRIAD</name>
<dbReference type="HOGENOM" id="CLU_1919742_0_0_1"/>
<dbReference type="GO" id="GO:1990904">
    <property type="term" value="C:ribonucleoprotein complex"/>
    <property type="evidence" value="ECO:0007669"/>
    <property type="project" value="UniProtKB-KW"/>
</dbReference>
<dbReference type="GO" id="GO:0005840">
    <property type="term" value="C:ribosome"/>
    <property type="evidence" value="ECO:0007669"/>
    <property type="project" value="UniProtKB-KW"/>
</dbReference>
<dbReference type="CTD" id="6752577"/>
<dbReference type="GO" id="GO:0005739">
    <property type="term" value="C:mitochondrion"/>
    <property type="evidence" value="ECO:0000318"/>
    <property type="project" value="GO_Central"/>
</dbReference>
<dbReference type="InterPro" id="IPR040049">
    <property type="entry name" value="Ribosomal_mS25/mL61"/>
</dbReference>
<dbReference type="EMBL" id="DS985244">
    <property type="protein sequence ID" value="EDV25812.1"/>
    <property type="molecule type" value="Genomic_DNA"/>
</dbReference>
<keyword evidence="4" id="KW-0687">Ribonucleoprotein</keyword>
<keyword evidence="3" id="KW-0496">Mitochondrion</keyword>
<evidence type="ECO:0000313" key="5">
    <source>
        <dbReference type="EMBL" id="EDV25812.1"/>
    </source>
</evidence>
<dbReference type="InterPro" id="IPR036249">
    <property type="entry name" value="Thioredoxin-like_sf"/>
</dbReference>
<evidence type="ECO:0000256" key="2">
    <source>
        <dbReference type="ARBA" id="ARBA00022980"/>
    </source>
</evidence>
<evidence type="ECO:0000313" key="6">
    <source>
        <dbReference type="Proteomes" id="UP000009022"/>
    </source>
</evidence>
<dbReference type="GO" id="GO:0003735">
    <property type="term" value="F:structural constituent of ribosome"/>
    <property type="evidence" value="ECO:0000318"/>
    <property type="project" value="GO_Central"/>
</dbReference>
<dbReference type="InParanoid" id="B3RUH0"/>
<dbReference type="KEGG" id="tad:TRIADDRAFT_55285"/>
<keyword evidence="6" id="KW-1185">Reference proteome</keyword>
<evidence type="ECO:0008006" key="7">
    <source>
        <dbReference type="Google" id="ProtNLM"/>
    </source>
</evidence>
<dbReference type="STRING" id="10228.B3RUH0"/>
<comment type="subcellular location">
    <subcellularLocation>
        <location evidence="1">Mitochondrion</location>
    </subcellularLocation>
</comment>
<dbReference type="PANTHER" id="PTHR13274:SF2">
    <property type="entry name" value="SMALL RIBOSOMAL SUBUNIT PROTEIN MS25"/>
    <property type="match status" value="1"/>
</dbReference>
<dbReference type="AlphaFoldDB" id="B3RUH0"/>
<dbReference type="RefSeq" id="XP_002111845.1">
    <property type="nucleotide sequence ID" value="XM_002111809.1"/>
</dbReference>
<organism evidence="5 6">
    <name type="scientific">Trichoplax adhaerens</name>
    <name type="common">Trichoplax reptans</name>
    <dbReference type="NCBI Taxonomy" id="10228"/>
    <lineage>
        <taxon>Eukaryota</taxon>
        <taxon>Metazoa</taxon>
        <taxon>Placozoa</taxon>
        <taxon>Uniplacotomia</taxon>
        <taxon>Trichoplacea</taxon>
        <taxon>Trichoplacidae</taxon>
        <taxon>Trichoplax</taxon>
    </lineage>
</organism>
<dbReference type="Proteomes" id="UP000009022">
    <property type="component" value="Unassembled WGS sequence"/>
</dbReference>
<proteinExistence type="predicted"/>
<dbReference type="SUPFAM" id="SSF52833">
    <property type="entry name" value="Thioredoxin-like"/>
    <property type="match status" value="1"/>
</dbReference>
<accession>B3RUH0</accession>
<dbReference type="PhylomeDB" id="B3RUH0"/>
<dbReference type="OrthoDB" id="5919182at2759"/>
<evidence type="ECO:0000256" key="1">
    <source>
        <dbReference type="ARBA" id="ARBA00004173"/>
    </source>
</evidence>
<sequence>MATRSANKLPRLGRAAIKRSFQHLNSDKVLLNENVQQMKIVAGRNSRGSFGARQVFFMYFYYDKVPQLKFHNPSVLFSKSKGDVSAIVVELNDGNMKTLNIQGKDPEEILQCVKDKFAFTDTSYFSYPIVTS</sequence>
<dbReference type="PANTHER" id="PTHR13274">
    <property type="entry name" value="MITOCHONDRIAL RIBOSOMAL PROTEIN S25"/>
    <property type="match status" value="1"/>
</dbReference>
<keyword evidence="2" id="KW-0689">Ribosomal protein</keyword>
<evidence type="ECO:0000256" key="3">
    <source>
        <dbReference type="ARBA" id="ARBA00023128"/>
    </source>
</evidence>
<reference evidence="5 6" key="1">
    <citation type="journal article" date="2008" name="Nature">
        <title>The Trichoplax genome and the nature of placozoans.</title>
        <authorList>
            <person name="Srivastava M."/>
            <person name="Begovic E."/>
            <person name="Chapman J."/>
            <person name="Putnam N.H."/>
            <person name="Hellsten U."/>
            <person name="Kawashima T."/>
            <person name="Kuo A."/>
            <person name="Mitros T."/>
            <person name="Salamov A."/>
            <person name="Carpenter M.L."/>
            <person name="Signorovitch A.Y."/>
            <person name="Moreno M.A."/>
            <person name="Kamm K."/>
            <person name="Grimwood J."/>
            <person name="Schmutz J."/>
            <person name="Shapiro H."/>
            <person name="Grigoriev I.V."/>
            <person name="Buss L.W."/>
            <person name="Schierwater B."/>
            <person name="Dellaporta S.L."/>
            <person name="Rokhsar D.S."/>
        </authorList>
    </citation>
    <scope>NUCLEOTIDE SEQUENCE [LARGE SCALE GENOMIC DNA]</scope>
    <source>
        <strain evidence="5 6">Grell-BS-1999</strain>
    </source>
</reference>
<gene>
    <name evidence="5" type="ORF">TRIADDRAFT_55285</name>
</gene>
<evidence type="ECO:0000256" key="4">
    <source>
        <dbReference type="ARBA" id="ARBA00023274"/>
    </source>
</evidence>
<dbReference type="GeneID" id="6752577"/>